<feature type="region of interest" description="Disordered" evidence="1">
    <location>
        <begin position="1"/>
        <end position="42"/>
    </location>
</feature>
<sequence length="105" mass="11840">MGAAKPTKPLDTFRHTHTLRHSTNKRRKWGPRNQPSLWTPFATPTPFATIPVRYGAKGWGENKLSPEAKMGAAKLTKPLDSFRHNHTLYHSTNKVRHQGLGAKMS</sequence>
<keyword evidence="3" id="KW-1185">Reference proteome</keyword>
<feature type="compositionally biased region" description="Basic residues" evidence="1">
    <location>
        <begin position="15"/>
        <end position="30"/>
    </location>
</feature>
<organism evidence="2 3">
    <name type="scientific">Oryza rufipogon</name>
    <name type="common">Brownbeard rice</name>
    <name type="synonym">Asian wild rice</name>
    <dbReference type="NCBI Taxonomy" id="4529"/>
    <lineage>
        <taxon>Eukaryota</taxon>
        <taxon>Viridiplantae</taxon>
        <taxon>Streptophyta</taxon>
        <taxon>Embryophyta</taxon>
        <taxon>Tracheophyta</taxon>
        <taxon>Spermatophyta</taxon>
        <taxon>Magnoliopsida</taxon>
        <taxon>Liliopsida</taxon>
        <taxon>Poales</taxon>
        <taxon>Poaceae</taxon>
        <taxon>BOP clade</taxon>
        <taxon>Oryzoideae</taxon>
        <taxon>Oryzeae</taxon>
        <taxon>Oryzinae</taxon>
        <taxon>Oryza</taxon>
    </lineage>
</organism>
<evidence type="ECO:0000313" key="2">
    <source>
        <dbReference type="EnsemblPlants" id="ORUFI04G00730.1"/>
    </source>
</evidence>
<dbReference type="EnsemblPlants" id="ORUFI04G00730.1">
    <property type="protein sequence ID" value="ORUFI04G00730.1"/>
    <property type="gene ID" value="ORUFI04G00730"/>
</dbReference>
<evidence type="ECO:0000256" key="1">
    <source>
        <dbReference type="SAM" id="MobiDB-lite"/>
    </source>
</evidence>
<dbReference type="AlphaFoldDB" id="A0A0E0P4I9"/>
<proteinExistence type="predicted"/>
<accession>A0A0E0P4I9</accession>
<dbReference type="Gramene" id="ORUFI04G00730.1">
    <property type="protein sequence ID" value="ORUFI04G00730.1"/>
    <property type="gene ID" value="ORUFI04G00730"/>
</dbReference>
<reference evidence="3" key="1">
    <citation type="submission" date="2013-06" db="EMBL/GenBank/DDBJ databases">
        <authorList>
            <person name="Zhao Q."/>
        </authorList>
    </citation>
    <scope>NUCLEOTIDE SEQUENCE</scope>
    <source>
        <strain evidence="3">cv. W1943</strain>
    </source>
</reference>
<name>A0A0E0P4I9_ORYRU</name>
<reference evidence="2" key="2">
    <citation type="submission" date="2015-06" db="UniProtKB">
        <authorList>
            <consortium name="EnsemblPlants"/>
        </authorList>
    </citation>
    <scope>IDENTIFICATION</scope>
</reference>
<protein>
    <submittedName>
        <fullName evidence="2">Uncharacterized protein</fullName>
    </submittedName>
</protein>
<evidence type="ECO:0000313" key="3">
    <source>
        <dbReference type="Proteomes" id="UP000008022"/>
    </source>
</evidence>
<dbReference type="Proteomes" id="UP000008022">
    <property type="component" value="Unassembled WGS sequence"/>
</dbReference>
<dbReference type="HOGENOM" id="CLU_2241016_0_0_1"/>